<proteinExistence type="predicted"/>
<dbReference type="Proteomes" id="UP000789920">
    <property type="component" value="Unassembled WGS sequence"/>
</dbReference>
<evidence type="ECO:0000313" key="2">
    <source>
        <dbReference type="Proteomes" id="UP000789920"/>
    </source>
</evidence>
<dbReference type="EMBL" id="CAJVQC010065193">
    <property type="protein sequence ID" value="CAG8805238.1"/>
    <property type="molecule type" value="Genomic_DNA"/>
</dbReference>
<sequence>QQTDKENHERCKNETCRKCCDFYNKIISYRNCYLQDKKCEWSRVMYEEDFNLKKEEIKTLGFYSAGFEKGCEFEKLHLQGYIQFNTRVTGKYVKQHFGNNLHIVVPTFNPRRKQNSDRPYKTDPEDVCDECLPTKETCMQSRRSLEIKDRNGIIIEKSEEEIADDVSVISNNDDYLDQDMTSRDPDSLGKGETAYSILKKNPNLFMKASQLKALKPGAQQENLKSKILVTRSKWKPEDFLIPKIVNDWISDNILNKQKRKPGRKCSVLVMKNGKGKWSLVESLVNCGIKIAHFRNEFQPHVYNSNECNVLCLDNIYDFTTTNKMNERVFNSRKYAQLLLGKDRILINQ</sequence>
<keyword evidence="2" id="KW-1185">Reference proteome</keyword>
<gene>
    <name evidence="1" type="ORF">RPERSI_LOCUS21888</name>
</gene>
<organism evidence="1 2">
    <name type="scientific">Racocetra persica</name>
    <dbReference type="NCBI Taxonomy" id="160502"/>
    <lineage>
        <taxon>Eukaryota</taxon>
        <taxon>Fungi</taxon>
        <taxon>Fungi incertae sedis</taxon>
        <taxon>Mucoromycota</taxon>
        <taxon>Glomeromycotina</taxon>
        <taxon>Glomeromycetes</taxon>
        <taxon>Diversisporales</taxon>
        <taxon>Gigasporaceae</taxon>
        <taxon>Racocetra</taxon>
    </lineage>
</organism>
<accession>A0ACA9RQM6</accession>
<name>A0ACA9RQM6_9GLOM</name>
<feature type="non-terminal residue" evidence="1">
    <location>
        <position position="348"/>
    </location>
</feature>
<reference evidence="1" key="1">
    <citation type="submission" date="2021-06" db="EMBL/GenBank/DDBJ databases">
        <authorList>
            <person name="Kallberg Y."/>
            <person name="Tangrot J."/>
            <person name="Rosling A."/>
        </authorList>
    </citation>
    <scope>NUCLEOTIDE SEQUENCE</scope>
    <source>
        <strain evidence="1">MA461A</strain>
    </source>
</reference>
<evidence type="ECO:0000313" key="1">
    <source>
        <dbReference type="EMBL" id="CAG8805238.1"/>
    </source>
</evidence>
<feature type="non-terminal residue" evidence="1">
    <location>
        <position position="1"/>
    </location>
</feature>
<comment type="caution">
    <text evidence="1">The sequence shown here is derived from an EMBL/GenBank/DDBJ whole genome shotgun (WGS) entry which is preliminary data.</text>
</comment>
<protein>
    <submittedName>
        <fullName evidence="1">32138_t:CDS:1</fullName>
    </submittedName>
</protein>